<evidence type="ECO:0000313" key="3">
    <source>
        <dbReference type="Proteomes" id="UP001596312"/>
    </source>
</evidence>
<evidence type="ECO:0000313" key="2">
    <source>
        <dbReference type="EMBL" id="MFC6906078.1"/>
    </source>
</evidence>
<dbReference type="RefSeq" id="WP_340604628.1">
    <property type="nucleotide sequence ID" value="NZ_JBBMXV010000004.1"/>
</dbReference>
<accession>A0ABD5V6Y1</accession>
<evidence type="ECO:0000256" key="1">
    <source>
        <dbReference type="SAM" id="MobiDB-lite"/>
    </source>
</evidence>
<protein>
    <submittedName>
        <fullName evidence="2">Uncharacterized protein</fullName>
    </submittedName>
</protein>
<reference evidence="2 3" key="1">
    <citation type="journal article" date="2019" name="Int. J. Syst. Evol. Microbiol.">
        <title>The Global Catalogue of Microorganisms (GCM) 10K type strain sequencing project: providing services to taxonomists for standard genome sequencing and annotation.</title>
        <authorList>
            <consortium name="The Broad Institute Genomics Platform"/>
            <consortium name="The Broad Institute Genome Sequencing Center for Infectious Disease"/>
            <person name="Wu L."/>
            <person name="Ma J."/>
        </authorList>
    </citation>
    <scope>NUCLEOTIDE SEQUENCE [LARGE SCALE GENOMIC DNA]</scope>
    <source>
        <strain evidence="2 3">CGMCC 1.3240</strain>
    </source>
</reference>
<dbReference type="InterPro" id="IPR055951">
    <property type="entry name" value="DUF7529"/>
</dbReference>
<feature type="compositionally biased region" description="Basic and acidic residues" evidence="1">
    <location>
        <begin position="13"/>
        <end position="24"/>
    </location>
</feature>
<sequence length="174" mass="19448">MNGDMGRPGTDGDGVRERSNAVKEAWVRTNDEMAEIADRRRDEGWDVVSMPAVHTSPVSRDQGDDDRFGLVYMLPDNHAEPFSEAFDRGEFPEYQVYRNETDGYVYLVTEFVDPESDTIILVAGQYDIRLAKGMIKSALAKGRVHSHFKTVDGTALGSVRHGNPDPFLPDVDRA</sequence>
<dbReference type="Pfam" id="PF24373">
    <property type="entry name" value="DUF7529"/>
    <property type="match status" value="1"/>
</dbReference>
<keyword evidence="3" id="KW-1185">Reference proteome</keyword>
<name>A0ABD5V6Y1_9EURY</name>
<feature type="region of interest" description="Disordered" evidence="1">
    <location>
        <begin position="1"/>
        <end position="24"/>
    </location>
</feature>
<proteinExistence type="predicted"/>
<gene>
    <name evidence="2" type="ORF">ACFQGH_12845</name>
</gene>
<dbReference type="Proteomes" id="UP001596312">
    <property type="component" value="Unassembled WGS sequence"/>
</dbReference>
<comment type="caution">
    <text evidence="2">The sequence shown here is derived from an EMBL/GenBank/DDBJ whole genome shotgun (WGS) entry which is preliminary data.</text>
</comment>
<dbReference type="AlphaFoldDB" id="A0ABD5V6Y1"/>
<organism evidence="2 3">
    <name type="scientific">Halalkalicoccus tibetensis</name>
    <dbReference type="NCBI Taxonomy" id="175632"/>
    <lineage>
        <taxon>Archaea</taxon>
        <taxon>Methanobacteriati</taxon>
        <taxon>Methanobacteriota</taxon>
        <taxon>Stenosarchaea group</taxon>
        <taxon>Halobacteria</taxon>
        <taxon>Halobacteriales</taxon>
        <taxon>Halococcaceae</taxon>
        <taxon>Halalkalicoccus</taxon>
    </lineage>
</organism>
<dbReference type="EMBL" id="JBHSXQ010000004">
    <property type="protein sequence ID" value="MFC6906078.1"/>
    <property type="molecule type" value="Genomic_DNA"/>
</dbReference>